<evidence type="ECO:0000313" key="7">
    <source>
        <dbReference type="Proteomes" id="UP000032946"/>
    </source>
</evidence>
<dbReference type="InterPro" id="IPR003593">
    <property type="entry name" value="AAA+_ATPase"/>
</dbReference>
<protein>
    <submittedName>
        <fullName evidence="6">AAA ATPase, central region</fullName>
    </submittedName>
</protein>
<dbReference type="Gene3D" id="3.40.50.300">
    <property type="entry name" value="P-loop containing nucleotide triphosphate hydrolases"/>
    <property type="match status" value="1"/>
</dbReference>
<dbReference type="SUPFAM" id="SSF52540">
    <property type="entry name" value="P-loop containing nucleoside triphosphate hydrolases"/>
    <property type="match status" value="1"/>
</dbReference>
<sequence>MKYEIVKGKTDPISNEQTSSLSETPQWTLDEIALSKSTREQIKEMIAYVKNRDKLFVEWEFNRFLKTGKGLSINFFGPSGTGKSITAEAIAHQLDMNIIKVNYGELESELVGGTSKNISQVFQESEKSHSLLFFDEADAVLSKRISNLSQAADYGVNSAKSTLLTLMDKFNGVIVFATNLFENYDNAFLRRIIFNVEFLVPDLEMRTQLWQFHLSKNVPKTISYERAAEISEGLCGGDIRNITIKLGLKLLVGKAQAIDESILIEEINKYTTIKLHHQKISSDNLARIETRSTSNLREE</sequence>
<keyword evidence="2" id="KW-0547">Nucleotide-binding</keyword>
<evidence type="ECO:0000256" key="3">
    <source>
        <dbReference type="ARBA" id="ARBA00022840"/>
    </source>
</evidence>
<evidence type="ECO:0000313" key="6">
    <source>
        <dbReference type="EMBL" id="CDM92542.1"/>
    </source>
</evidence>
<evidence type="ECO:0000256" key="2">
    <source>
        <dbReference type="ARBA" id="ARBA00022741"/>
    </source>
</evidence>
<reference evidence="6 7" key="1">
    <citation type="submission" date="2014-02" db="EMBL/GenBank/DDBJ databases">
        <authorList>
            <person name="Genoscope - CEA"/>
        </authorList>
    </citation>
    <scope>NUCLEOTIDE SEQUENCE [LARGE SCALE GENOMIC DNA]</scope>
    <source>
        <strain evidence="6 7">PCC 8005</strain>
    </source>
</reference>
<dbReference type="RefSeq" id="WP_008051884.1">
    <property type="nucleotide sequence ID" value="NZ_FO818640.1"/>
</dbReference>
<proteinExistence type="inferred from homology"/>
<keyword evidence="3" id="KW-0067">ATP-binding</keyword>
<dbReference type="PANTHER" id="PTHR23073">
    <property type="entry name" value="26S PROTEASOME REGULATORY SUBUNIT"/>
    <property type="match status" value="1"/>
</dbReference>
<dbReference type="SMART" id="SM00382">
    <property type="entry name" value="AAA"/>
    <property type="match status" value="1"/>
</dbReference>
<dbReference type="GO" id="GO:0016887">
    <property type="term" value="F:ATP hydrolysis activity"/>
    <property type="evidence" value="ECO:0007669"/>
    <property type="project" value="InterPro"/>
</dbReference>
<feature type="domain" description="AAA+ ATPase" evidence="5">
    <location>
        <begin position="69"/>
        <end position="204"/>
    </location>
</feature>
<dbReference type="InterPro" id="IPR050221">
    <property type="entry name" value="26S_Proteasome_ATPase"/>
</dbReference>
<name>A0A9P1KAT5_9CYAN</name>
<dbReference type="GO" id="GO:0005524">
    <property type="term" value="F:ATP binding"/>
    <property type="evidence" value="ECO:0007669"/>
    <property type="project" value="UniProtKB-KW"/>
</dbReference>
<feature type="compositionally biased region" description="Polar residues" evidence="4">
    <location>
        <begin position="12"/>
        <end position="22"/>
    </location>
</feature>
<keyword evidence="7" id="KW-1185">Reference proteome</keyword>
<comment type="similarity">
    <text evidence="1">Belongs to the AAA ATPase family.</text>
</comment>
<accession>A0A9P1KAT5</accession>
<organism evidence="6 7">
    <name type="scientific">Limnospira indica PCC 8005</name>
    <dbReference type="NCBI Taxonomy" id="376219"/>
    <lineage>
        <taxon>Bacteria</taxon>
        <taxon>Bacillati</taxon>
        <taxon>Cyanobacteriota</taxon>
        <taxon>Cyanophyceae</taxon>
        <taxon>Oscillatoriophycideae</taxon>
        <taxon>Oscillatoriales</taxon>
        <taxon>Sirenicapillariaceae</taxon>
        <taxon>Limnospira</taxon>
    </lineage>
</organism>
<dbReference type="CDD" id="cd19481">
    <property type="entry name" value="RecA-like_protease"/>
    <property type="match status" value="1"/>
</dbReference>
<evidence type="ECO:0000259" key="5">
    <source>
        <dbReference type="SMART" id="SM00382"/>
    </source>
</evidence>
<evidence type="ECO:0000256" key="1">
    <source>
        <dbReference type="ARBA" id="ARBA00006914"/>
    </source>
</evidence>
<dbReference type="Pfam" id="PF00004">
    <property type="entry name" value="AAA"/>
    <property type="match status" value="1"/>
</dbReference>
<dbReference type="Proteomes" id="UP000032946">
    <property type="component" value="Chromosome"/>
</dbReference>
<feature type="compositionally biased region" description="Basic and acidic residues" evidence="4">
    <location>
        <begin position="1"/>
        <end position="10"/>
    </location>
</feature>
<dbReference type="EMBL" id="FO818640">
    <property type="protein sequence ID" value="CDM92542.1"/>
    <property type="molecule type" value="Genomic_DNA"/>
</dbReference>
<feature type="region of interest" description="Disordered" evidence="4">
    <location>
        <begin position="1"/>
        <end position="22"/>
    </location>
</feature>
<gene>
    <name evidence="6" type="ORF">ARTHRO_10215</name>
</gene>
<dbReference type="AlphaFoldDB" id="A0A9P1KAT5"/>
<dbReference type="InterPro" id="IPR003959">
    <property type="entry name" value="ATPase_AAA_core"/>
</dbReference>
<dbReference type="InterPro" id="IPR027417">
    <property type="entry name" value="P-loop_NTPase"/>
</dbReference>
<evidence type="ECO:0000256" key="4">
    <source>
        <dbReference type="SAM" id="MobiDB-lite"/>
    </source>
</evidence>